<dbReference type="InterPro" id="IPR008822">
    <property type="entry name" value="Endonuclease_RusA-like"/>
</dbReference>
<feature type="non-terminal residue" evidence="1">
    <location>
        <position position="1"/>
    </location>
</feature>
<proteinExistence type="predicted"/>
<dbReference type="EMBL" id="UINC01039523">
    <property type="protein sequence ID" value="SVB38132.1"/>
    <property type="molecule type" value="Genomic_DNA"/>
</dbReference>
<sequence length="108" mass="12806">VILRWRSWADEIRLACQYEEFVPGNELVMEFYIPMPKSWSKKKRTELVGKPHTQNRLDLDNLIKAVMDALIKDDGCVHYLKAKKIWSEEGMIKLGNKWEELGLRKKYP</sequence>
<dbReference type="GO" id="GO:0006310">
    <property type="term" value="P:DNA recombination"/>
    <property type="evidence" value="ECO:0007669"/>
    <property type="project" value="InterPro"/>
</dbReference>
<protein>
    <submittedName>
        <fullName evidence="1">Uncharacterized protein</fullName>
    </submittedName>
</protein>
<evidence type="ECO:0000313" key="1">
    <source>
        <dbReference type="EMBL" id="SVB38132.1"/>
    </source>
</evidence>
<dbReference type="SUPFAM" id="SSF103084">
    <property type="entry name" value="Holliday junction resolvase RusA"/>
    <property type="match status" value="1"/>
</dbReference>
<dbReference type="Gene3D" id="3.30.1330.70">
    <property type="entry name" value="Holliday junction resolvase RusA"/>
    <property type="match status" value="1"/>
</dbReference>
<dbReference type="InterPro" id="IPR036614">
    <property type="entry name" value="RusA-like_sf"/>
</dbReference>
<accession>A0A382DJB8</accession>
<organism evidence="1">
    <name type="scientific">marine metagenome</name>
    <dbReference type="NCBI Taxonomy" id="408172"/>
    <lineage>
        <taxon>unclassified sequences</taxon>
        <taxon>metagenomes</taxon>
        <taxon>ecological metagenomes</taxon>
    </lineage>
</organism>
<gene>
    <name evidence="1" type="ORF">METZ01_LOCUS190986</name>
</gene>
<dbReference type="GO" id="GO:0000287">
    <property type="term" value="F:magnesium ion binding"/>
    <property type="evidence" value="ECO:0007669"/>
    <property type="project" value="InterPro"/>
</dbReference>
<name>A0A382DJB8_9ZZZZ</name>
<reference evidence="1" key="1">
    <citation type="submission" date="2018-05" db="EMBL/GenBank/DDBJ databases">
        <authorList>
            <person name="Lanie J.A."/>
            <person name="Ng W.-L."/>
            <person name="Kazmierczak K.M."/>
            <person name="Andrzejewski T.M."/>
            <person name="Davidsen T.M."/>
            <person name="Wayne K.J."/>
            <person name="Tettelin H."/>
            <person name="Glass J.I."/>
            <person name="Rusch D."/>
            <person name="Podicherti R."/>
            <person name="Tsui H.-C.T."/>
            <person name="Winkler M.E."/>
        </authorList>
    </citation>
    <scope>NUCLEOTIDE SEQUENCE</scope>
</reference>
<dbReference type="Pfam" id="PF05866">
    <property type="entry name" value="RusA"/>
    <property type="match status" value="1"/>
</dbReference>
<dbReference type="GO" id="GO:0006281">
    <property type="term" value="P:DNA repair"/>
    <property type="evidence" value="ECO:0007669"/>
    <property type="project" value="InterPro"/>
</dbReference>
<dbReference type="AlphaFoldDB" id="A0A382DJB8"/>